<protein>
    <submittedName>
        <fullName evidence="1">Uncharacterized protein</fullName>
    </submittedName>
</protein>
<accession>A0ACC0NIN3</accession>
<dbReference type="Proteomes" id="UP001062846">
    <property type="component" value="Chromosome 6"/>
</dbReference>
<organism evidence="1 2">
    <name type="scientific">Rhododendron molle</name>
    <name type="common">Chinese azalea</name>
    <name type="synonym">Azalea mollis</name>
    <dbReference type="NCBI Taxonomy" id="49168"/>
    <lineage>
        <taxon>Eukaryota</taxon>
        <taxon>Viridiplantae</taxon>
        <taxon>Streptophyta</taxon>
        <taxon>Embryophyta</taxon>
        <taxon>Tracheophyta</taxon>
        <taxon>Spermatophyta</taxon>
        <taxon>Magnoliopsida</taxon>
        <taxon>eudicotyledons</taxon>
        <taxon>Gunneridae</taxon>
        <taxon>Pentapetalae</taxon>
        <taxon>asterids</taxon>
        <taxon>Ericales</taxon>
        <taxon>Ericaceae</taxon>
        <taxon>Ericoideae</taxon>
        <taxon>Rhodoreae</taxon>
        <taxon>Rhododendron</taxon>
    </lineage>
</organism>
<evidence type="ECO:0000313" key="1">
    <source>
        <dbReference type="EMBL" id="KAI8553065.1"/>
    </source>
</evidence>
<keyword evidence="2" id="KW-1185">Reference proteome</keyword>
<comment type="caution">
    <text evidence="1">The sequence shown here is derived from an EMBL/GenBank/DDBJ whole genome shotgun (WGS) entry which is preliminary data.</text>
</comment>
<reference evidence="1" key="1">
    <citation type="submission" date="2022-02" db="EMBL/GenBank/DDBJ databases">
        <title>Plant Genome Project.</title>
        <authorList>
            <person name="Zhang R.-G."/>
        </authorList>
    </citation>
    <scope>NUCLEOTIDE SEQUENCE</scope>
    <source>
        <strain evidence="1">AT1</strain>
    </source>
</reference>
<dbReference type="EMBL" id="CM046393">
    <property type="protein sequence ID" value="KAI8553065.1"/>
    <property type="molecule type" value="Genomic_DNA"/>
</dbReference>
<proteinExistence type="predicted"/>
<gene>
    <name evidence="1" type="ORF">RHMOL_Rhmol06G0316000</name>
</gene>
<sequence length="484" mass="54127">MAIGIACDALFIAEEEKRVIWVKHYCSSHQILLVGEGDFSFSLSLAQSFGSASNIVASSLDSYDELIKKYKQAKSNLVKLVKLGANLLHGVDATTMELHTDLKMRKFDRIIFNFPHAGFYGKEDDILLIQMHRYVVHGFLRNARGMLGANGEIHVNHKTTFPFNQWNLMELASQNCLALIACVDFKAKDYPGYNNKRGQGPGSDDTFPLGACRTYKFGFSPHTKKMPTVWELVSPDVFGSIQSPPVQILGHPGSQCGEAEDESDQNPRETSSHFLVSPTIPPLKTITRTEFLQTNSSEYSCIDPSIIPTPVSNPPPPPHLSDLVSRDSTSNTVALHQNLLTSPPQSSVLDYSSTTKDTSTLFSSLVSEESIIISDEESNLKEPPPGERRNRRGGRKRRERKLVHLFIANAREMIAEGGEIHVTHKSNWFFREWNLEQLASTAGLQLIDEVHFNFTDFPGYCTKYGFEGDKNFNCNPSKTYKFGL</sequence>
<name>A0ACC0NIN3_RHOML</name>
<evidence type="ECO:0000313" key="2">
    <source>
        <dbReference type="Proteomes" id="UP001062846"/>
    </source>
</evidence>